<proteinExistence type="predicted"/>
<name>A0A918GFT5_9PSEU</name>
<sequence length="313" mass="34151">MVDSAVRGGPELAEALRNGPFHRALRVAISERGLPLARLCAHLERRGLRVGGSTISYWQRGLRVPDGPQSAAVVHALEEILNVPEHALVGLIRPRRRPLGDVGGAPRRWAELSGQWSSAADLLGELDVPESRCNADLEVLAAHHSMEVGPDRVMRASTTRVVLRARRDGPDRYFTVYRGDPGCDIGAVEVREGEGCRRGRVRRHEPSGSMVAELPFDRHLAAGEVHVLSYTVVDGTGGPVDGYHQLARVRGGSLLVQFHFDPAMRPVRCLQDSRPSAHEPCSSATELFCSHDTVSAYFPTTPPGVHGITVEWD</sequence>
<dbReference type="Proteomes" id="UP000660680">
    <property type="component" value="Unassembled WGS sequence"/>
</dbReference>
<dbReference type="EMBL" id="BMRB01000002">
    <property type="protein sequence ID" value="GGS30196.1"/>
    <property type="molecule type" value="Genomic_DNA"/>
</dbReference>
<reference evidence="1" key="1">
    <citation type="journal article" date="2014" name="Int. J. Syst. Evol. Microbiol.">
        <title>Complete genome sequence of Corynebacterium casei LMG S-19264T (=DSM 44701T), isolated from a smear-ripened cheese.</title>
        <authorList>
            <consortium name="US DOE Joint Genome Institute (JGI-PGF)"/>
            <person name="Walter F."/>
            <person name="Albersmeier A."/>
            <person name="Kalinowski J."/>
            <person name="Ruckert C."/>
        </authorList>
    </citation>
    <scope>NUCLEOTIDE SEQUENCE</scope>
    <source>
        <strain evidence="1">JCM 3276</strain>
    </source>
</reference>
<accession>A0A918GFT5</accession>
<dbReference type="AlphaFoldDB" id="A0A918GFT5"/>
<reference evidence="1" key="2">
    <citation type="submission" date="2020-09" db="EMBL/GenBank/DDBJ databases">
        <authorList>
            <person name="Sun Q."/>
            <person name="Ohkuma M."/>
        </authorList>
    </citation>
    <scope>NUCLEOTIDE SEQUENCE</scope>
    <source>
        <strain evidence="1">JCM 3276</strain>
    </source>
</reference>
<dbReference type="RefSeq" id="WP_189210546.1">
    <property type="nucleotide sequence ID" value="NZ_BMRB01000002.1"/>
</dbReference>
<organism evidence="1 2">
    <name type="scientific">Actinokineospora fastidiosa</name>
    <dbReference type="NCBI Taxonomy" id="1816"/>
    <lineage>
        <taxon>Bacteria</taxon>
        <taxon>Bacillati</taxon>
        <taxon>Actinomycetota</taxon>
        <taxon>Actinomycetes</taxon>
        <taxon>Pseudonocardiales</taxon>
        <taxon>Pseudonocardiaceae</taxon>
        <taxon>Actinokineospora</taxon>
    </lineage>
</organism>
<evidence type="ECO:0000313" key="1">
    <source>
        <dbReference type="EMBL" id="GGS30196.1"/>
    </source>
</evidence>
<keyword evidence="2" id="KW-1185">Reference proteome</keyword>
<evidence type="ECO:0000313" key="2">
    <source>
        <dbReference type="Proteomes" id="UP000660680"/>
    </source>
</evidence>
<gene>
    <name evidence="1" type="ORF">GCM10010171_24620</name>
</gene>
<protein>
    <submittedName>
        <fullName evidence="1">Uncharacterized protein</fullName>
    </submittedName>
</protein>
<comment type="caution">
    <text evidence="1">The sequence shown here is derived from an EMBL/GenBank/DDBJ whole genome shotgun (WGS) entry which is preliminary data.</text>
</comment>